<protein>
    <submittedName>
        <fullName evidence="2">Uncharacterized protein</fullName>
    </submittedName>
</protein>
<keyword evidence="1" id="KW-0472">Membrane</keyword>
<keyword evidence="1" id="KW-1133">Transmembrane helix</keyword>
<keyword evidence="3" id="KW-1185">Reference proteome</keyword>
<dbReference type="Proteomes" id="UP000193083">
    <property type="component" value="Unassembled WGS sequence"/>
</dbReference>
<name>A0A1X7NJR0_9HYPH</name>
<keyword evidence="1" id="KW-0812">Transmembrane</keyword>
<evidence type="ECO:0000313" key="2">
    <source>
        <dbReference type="EMBL" id="SMH37665.1"/>
    </source>
</evidence>
<evidence type="ECO:0000313" key="3">
    <source>
        <dbReference type="Proteomes" id="UP000193083"/>
    </source>
</evidence>
<dbReference type="EMBL" id="FXBL01000004">
    <property type="protein sequence ID" value="SMH37665.1"/>
    <property type="molecule type" value="Genomic_DNA"/>
</dbReference>
<dbReference type="RefSeq" id="WP_085463969.1">
    <property type="nucleotide sequence ID" value="NZ_FXBL01000004.1"/>
</dbReference>
<evidence type="ECO:0000256" key="1">
    <source>
        <dbReference type="SAM" id="Phobius"/>
    </source>
</evidence>
<dbReference type="AlphaFoldDB" id="A0A1X7NJR0"/>
<dbReference type="OrthoDB" id="250722at2"/>
<feature type="transmembrane region" description="Helical" evidence="1">
    <location>
        <begin position="69"/>
        <end position="89"/>
    </location>
</feature>
<sequence length="246" mass="27257">MQSGLDTSARYRTIDAARVIATAELLEARIADRFPESGLRRVAVELISLGKDIAREATELEAPIRWLRVMTVATILVGVLIIGFVMTILSFDRIDTGAFDFVQGIEATLNTLLLVGLGMITLTQMEVRVKRRRVFTGLHALRSMIHVIDMHQLTKDPAALSEAFQPSTHSPKRTLSAPELSRYLDYCSEMLSITGKFAALYAQSVNDDVVVRAVNDVESLGSNLSRKIWQKIVMIAEQSGTLRRPG</sequence>
<reference evidence="2 3" key="1">
    <citation type="submission" date="2017-04" db="EMBL/GenBank/DDBJ databases">
        <authorList>
            <person name="Afonso C.L."/>
            <person name="Miller P.J."/>
            <person name="Scott M.A."/>
            <person name="Spackman E."/>
            <person name="Goraichik I."/>
            <person name="Dimitrov K.M."/>
            <person name="Suarez D.L."/>
            <person name="Swayne D.E."/>
        </authorList>
    </citation>
    <scope>NUCLEOTIDE SEQUENCE [LARGE SCALE GENOMIC DNA]</scope>
    <source>
        <strain evidence="2 3">B5P</strain>
    </source>
</reference>
<gene>
    <name evidence="2" type="ORF">SAMN02982922_1934</name>
</gene>
<accession>A0A1X7NJR0</accession>
<organism evidence="2 3">
    <name type="scientific">Mesorhizobium australicum</name>
    <dbReference type="NCBI Taxonomy" id="536018"/>
    <lineage>
        <taxon>Bacteria</taxon>
        <taxon>Pseudomonadati</taxon>
        <taxon>Pseudomonadota</taxon>
        <taxon>Alphaproteobacteria</taxon>
        <taxon>Hyphomicrobiales</taxon>
        <taxon>Phyllobacteriaceae</taxon>
        <taxon>Mesorhizobium</taxon>
    </lineage>
</organism>
<proteinExistence type="predicted"/>
<feature type="transmembrane region" description="Helical" evidence="1">
    <location>
        <begin position="101"/>
        <end position="123"/>
    </location>
</feature>